<comment type="caution">
    <text evidence="2">The sequence shown here is derived from an EMBL/GenBank/DDBJ whole genome shotgun (WGS) entry which is preliminary data.</text>
</comment>
<sequence length="143" mass="16017">MAPPALSLTTSKAWQRRLSNLLRIPNEFGRSPMLEQRRNRRRRVCLAGAVTCGPESAILAVRIKNLSDHGAEIVAADGHIPSSDIEFSVQRDDARIRSAKVVWRRMRNFGLEFSDGRDDRGDTDATVRRLLSDLGRFGSTRGD</sequence>
<dbReference type="InterPro" id="IPR009875">
    <property type="entry name" value="PilZ_domain"/>
</dbReference>
<protein>
    <recommendedName>
        <fullName evidence="1">PilZ domain-containing protein</fullName>
    </recommendedName>
</protein>
<dbReference type="GO" id="GO:0035438">
    <property type="term" value="F:cyclic-di-GMP binding"/>
    <property type="evidence" value="ECO:0007669"/>
    <property type="project" value="InterPro"/>
</dbReference>
<evidence type="ECO:0000259" key="1">
    <source>
        <dbReference type="Pfam" id="PF07238"/>
    </source>
</evidence>
<evidence type="ECO:0000313" key="3">
    <source>
        <dbReference type="Proteomes" id="UP000885680"/>
    </source>
</evidence>
<name>A0A9C9NLP8_9HYPH</name>
<gene>
    <name evidence="2" type="ORF">ENH89_24420</name>
</gene>
<dbReference type="EMBL" id="DRGN01000346">
    <property type="protein sequence ID" value="HEU03399.1"/>
    <property type="molecule type" value="Genomic_DNA"/>
</dbReference>
<reference evidence="2" key="1">
    <citation type="journal article" date="2020" name="mSystems">
        <title>Genome- and Community-Level Interaction Insights into Carbon Utilization and Element Cycling Functions of Hydrothermarchaeota in Hydrothermal Sediment.</title>
        <authorList>
            <person name="Zhou Z."/>
            <person name="Liu Y."/>
            <person name="Xu W."/>
            <person name="Pan J."/>
            <person name="Luo Z.H."/>
            <person name="Li M."/>
        </authorList>
    </citation>
    <scope>NUCLEOTIDE SEQUENCE</scope>
    <source>
        <strain evidence="2">HyVt-347</strain>
    </source>
</reference>
<evidence type="ECO:0000313" key="2">
    <source>
        <dbReference type="EMBL" id="HEU03399.1"/>
    </source>
</evidence>
<feature type="domain" description="PilZ" evidence="1">
    <location>
        <begin position="36"/>
        <end position="119"/>
    </location>
</feature>
<dbReference type="Proteomes" id="UP000885680">
    <property type="component" value="Unassembled WGS sequence"/>
</dbReference>
<proteinExistence type="predicted"/>
<organism evidence="2 3">
    <name type="scientific">Aurantimonas coralicida</name>
    <dbReference type="NCBI Taxonomy" id="182270"/>
    <lineage>
        <taxon>Bacteria</taxon>
        <taxon>Pseudomonadati</taxon>
        <taxon>Pseudomonadota</taxon>
        <taxon>Alphaproteobacteria</taxon>
        <taxon>Hyphomicrobiales</taxon>
        <taxon>Aurantimonadaceae</taxon>
        <taxon>Aurantimonas</taxon>
    </lineage>
</organism>
<dbReference type="AlphaFoldDB" id="A0A9C9NLP8"/>
<accession>A0A9C9NLP8</accession>
<dbReference type="SUPFAM" id="SSF141371">
    <property type="entry name" value="PilZ domain-like"/>
    <property type="match status" value="1"/>
</dbReference>
<dbReference type="Pfam" id="PF07238">
    <property type="entry name" value="PilZ"/>
    <property type="match status" value="1"/>
</dbReference>